<dbReference type="InterPro" id="IPR011333">
    <property type="entry name" value="SKP1/BTB/POZ_sf"/>
</dbReference>
<evidence type="ECO:0000313" key="4">
    <source>
        <dbReference type="Proteomes" id="UP001172102"/>
    </source>
</evidence>
<reference evidence="3" key="1">
    <citation type="submission" date="2023-06" db="EMBL/GenBank/DDBJ databases">
        <title>Genome-scale phylogeny and comparative genomics of the fungal order Sordariales.</title>
        <authorList>
            <consortium name="Lawrence Berkeley National Laboratory"/>
            <person name="Hensen N."/>
            <person name="Bonometti L."/>
            <person name="Westerberg I."/>
            <person name="Brannstrom I.O."/>
            <person name="Guillou S."/>
            <person name="Cros-Aarteil S."/>
            <person name="Calhoun S."/>
            <person name="Haridas S."/>
            <person name="Kuo A."/>
            <person name="Mondo S."/>
            <person name="Pangilinan J."/>
            <person name="Riley R."/>
            <person name="Labutti K."/>
            <person name="Andreopoulos B."/>
            <person name="Lipzen A."/>
            <person name="Chen C."/>
            <person name="Yanf M."/>
            <person name="Daum C."/>
            <person name="Ng V."/>
            <person name="Clum A."/>
            <person name="Steindorff A."/>
            <person name="Ohm R."/>
            <person name="Martin F."/>
            <person name="Silar P."/>
            <person name="Natvig D."/>
            <person name="Lalanne C."/>
            <person name="Gautier V."/>
            <person name="Ament-Velasquez S.L."/>
            <person name="Kruys A."/>
            <person name="Hutchinson M.I."/>
            <person name="Powell A.J."/>
            <person name="Barry K."/>
            <person name="Miller A.N."/>
            <person name="Grigoriev I.V."/>
            <person name="Debuchy R."/>
            <person name="Gladieux P."/>
            <person name="Thoren M.H."/>
            <person name="Johannesson H."/>
        </authorList>
    </citation>
    <scope>NUCLEOTIDE SEQUENCE</scope>
    <source>
        <strain evidence="3">SMH4607-1</strain>
    </source>
</reference>
<name>A0AA39ZWJ1_9PEZI</name>
<protein>
    <recommendedName>
        <fullName evidence="2">BTB domain-containing protein</fullName>
    </recommendedName>
</protein>
<feature type="domain" description="BTB" evidence="2">
    <location>
        <begin position="20"/>
        <end position="86"/>
    </location>
</feature>
<dbReference type="CDD" id="cd18186">
    <property type="entry name" value="BTB_POZ_ZBTB_KLHL-like"/>
    <property type="match status" value="1"/>
</dbReference>
<dbReference type="SUPFAM" id="SSF54695">
    <property type="entry name" value="POZ domain"/>
    <property type="match status" value="1"/>
</dbReference>
<keyword evidence="4" id="KW-1185">Reference proteome</keyword>
<dbReference type="PROSITE" id="PS50097">
    <property type="entry name" value="BTB"/>
    <property type="match status" value="1"/>
</dbReference>
<dbReference type="AlphaFoldDB" id="A0AA39ZWJ1"/>
<evidence type="ECO:0000259" key="2">
    <source>
        <dbReference type="PROSITE" id="PS50097"/>
    </source>
</evidence>
<organism evidence="3 4">
    <name type="scientific">Lasiosphaeris hirsuta</name>
    <dbReference type="NCBI Taxonomy" id="260670"/>
    <lineage>
        <taxon>Eukaryota</taxon>
        <taxon>Fungi</taxon>
        <taxon>Dikarya</taxon>
        <taxon>Ascomycota</taxon>
        <taxon>Pezizomycotina</taxon>
        <taxon>Sordariomycetes</taxon>
        <taxon>Sordariomycetidae</taxon>
        <taxon>Sordariales</taxon>
        <taxon>Lasiosphaeriaceae</taxon>
        <taxon>Lasiosphaeris</taxon>
    </lineage>
</organism>
<dbReference type="Proteomes" id="UP001172102">
    <property type="component" value="Unassembled WGS sequence"/>
</dbReference>
<feature type="region of interest" description="Disordered" evidence="1">
    <location>
        <begin position="248"/>
        <end position="268"/>
    </location>
</feature>
<proteinExistence type="predicted"/>
<evidence type="ECO:0000313" key="3">
    <source>
        <dbReference type="EMBL" id="KAK0704921.1"/>
    </source>
</evidence>
<evidence type="ECO:0000256" key="1">
    <source>
        <dbReference type="SAM" id="MobiDB-lite"/>
    </source>
</evidence>
<dbReference type="InterPro" id="IPR000210">
    <property type="entry name" value="BTB/POZ_dom"/>
</dbReference>
<dbReference type="Pfam" id="PF00651">
    <property type="entry name" value="BTB"/>
    <property type="match status" value="1"/>
</dbReference>
<dbReference type="EMBL" id="JAUKUA010000007">
    <property type="protein sequence ID" value="KAK0704921.1"/>
    <property type="molecule type" value="Genomic_DNA"/>
</dbReference>
<gene>
    <name evidence="3" type="ORF">B0H67DRAFT_649316</name>
</gene>
<sequence length="268" mass="30191">MSDIPITEKANAKRGSRLLSDSIVVVSVGPEQEKTSVHTHLLTAMSPYFHRLISQAEDEGQAGSDIEIQVQETDPKLFKMFVRWLYGTAFGNGVGQRGFHFGPPDEEATIRDFIGLYILGNTLEVSGLRNAALDTIYNYYAEETEEARCPNMEDVQHLFDHTEPTSNLRRLLVVFVLFFLFSKRRIGLSLPGDWQRVLEGGGSGELAWAMIRMMGDWRWQMGHNCPPMRLKSRQTFHDLDMGVKVEQEDDGVGYSSQTISRAGSHPGH</sequence>
<dbReference type="PANTHER" id="PTHR47843">
    <property type="entry name" value="BTB DOMAIN-CONTAINING PROTEIN-RELATED"/>
    <property type="match status" value="1"/>
</dbReference>
<dbReference type="PANTHER" id="PTHR47843:SF2">
    <property type="entry name" value="BTB DOMAIN-CONTAINING PROTEIN"/>
    <property type="match status" value="1"/>
</dbReference>
<dbReference type="Gene3D" id="3.30.710.10">
    <property type="entry name" value="Potassium Channel Kv1.1, Chain A"/>
    <property type="match status" value="1"/>
</dbReference>
<accession>A0AA39ZWJ1</accession>
<comment type="caution">
    <text evidence="3">The sequence shown here is derived from an EMBL/GenBank/DDBJ whole genome shotgun (WGS) entry which is preliminary data.</text>
</comment>